<accession>A0AAW2EP94</accession>
<evidence type="ECO:0000313" key="2">
    <source>
        <dbReference type="Proteomes" id="UP001430953"/>
    </source>
</evidence>
<keyword evidence="2" id="KW-1185">Reference proteome</keyword>
<gene>
    <name evidence="1" type="ORF">PUN28_017135</name>
</gene>
<organism evidence="1 2">
    <name type="scientific">Cardiocondyla obscurior</name>
    <dbReference type="NCBI Taxonomy" id="286306"/>
    <lineage>
        <taxon>Eukaryota</taxon>
        <taxon>Metazoa</taxon>
        <taxon>Ecdysozoa</taxon>
        <taxon>Arthropoda</taxon>
        <taxon>Hexapoda</taxon>
        <taxon>Insecta</taxon>
        <taxon>Pterygota</taxon>
        <taxon>Neoptera</taxon>
        <taxon>Endopterygota</taxon>
        <taxon>Hymenoptera</taxon>
        <taxon>Apocrita</taxon>
        <taxon>Aculeata</taxon>
        <taxon>Formicoidea</taxon>
        <taxon>Formicidae</taxon>
        <taxon>Myrmicinae</taxon>
        <taxon>Cardiocondyla</taxon>
    </lineage>
</organism>
<comment type="caution">
    <text evidence="1">The sequence shown here is derived from an EMBL/GenBank/DDBJ whole genome shotgun (WGS) entry which is preliminary data.</text>
</comment>
<name>A0AAW2EP94_9HYME</name>
<reference evidence="1 2" key="1">
    <citation type="submission" date="2023-03" db="EMBL/GenBank/DDBJ databases">
        <title>High recombination rates correlate with genetic variation in Cardiocondyla obscurior ants.</title>
        <authorList>
            <person name="Errbii M."/>
        </authorList>
    </citation>
    <scope>NUCLEOTIDE SEQUENCE [LARGE SCALE GENOMIC DNA]</scope>
    <source>
        <strain evidence="1">Alpha-2009</strain>
        <tissue evidence="1">Whole body</tissue>
    </source>
</reference>
<sequence>MLSCTCKLRFLRTNRNARKSTQRKCWYGYEKKKEKKKKKGNPKSISIFTTEFRIFLVSRTCYIKFHVYFVRVIIKLKKSDTFCTADNRLNLPSNQMGS</sequence>
<dbReference type="EMBL" id="JADYXP020000020">
    <property type="protein sequence ID" value="KAL0104201.1"/>
    <property type="molecule type" value="Genomic_DNA"/>
</dbReference>
<proteinExistence type="predicted"/>
<dbReference type="AlphaFoldDB" id="A0AAW2EP94"/>
<evidence type="ECO:0000313" key="1">
    <source>
        <dbReference type="EMBL" id="KAL0104201.1"/>
    </source>
</evidence>
<dbReference type="Proteomes" id="UP001430953">
    <property type="component" value="Unassembled WGS sequence"/>
</dbReference>
<protein>
    <submittedName>
        <fullName evidence="1">Uncharacterized protein</fullName>
    </submittedName>
</protein>